<dbReference type="EMBL" id="WNJQ01000004">
    <property type="protein sequence ID" value="MBC9825484.1"/>
    <property type="molecule type" value="Genomic_DNA"/>
</dbReference>
<evidence type="ECO:0000256" key="1">
    <source>
        <dbReference type="SAM" id="Phobius"/>
    </source>
</evidence>
<feature type="transmembrane region" description="Helical" evidence="1">
    <location>
        <begin position="96"/>
        <end position="129"/>
    </location>
</feature>
<reference evidence="2 3" key="1">
    <citation type="journal article" date="2020" name="Microorganisms">
        <title>New Insight into Antimicrobial Compounds from Food and Marine-Sourced Carnobacterium Species through Phenotype and Genome Analyses.</title>
        <authorList>
            <person name="Begrem S."/>
            <person name="Ivaniuk F."/>
            <person name="Gigout-Chevalier F."/>
            <person name="Kolypczuk L."/>
            <person name="Bonnetot S."/>
            <person name="Leroi F."/>
            <person name="Grovel O."/>
            <person name="Delbarre-Ladrat C."/>
            <person name="Passerini D."/>
        </authorList>
    </citation>
    <scope>NUCLEOTIDE SEQUENCE [LARGE SCALE GENOMIC DNA]</scope>
    <source>
        <strain evidence="2 3">MIP2551</strain>
    </source>
</reference>
<evidence type="ECO:0000313" key="3">
    <source>
        <dbReference type="Proteomes" id="UP000638836"/>
    </source>
</evidence>
<keyword evidence="1" id="KW-0812">Transmembrane</keyword>
<evidence type="ECO:0000313" key="2">
    <source>
        <dbReference type="EMBL" id="MBC9825484.1"/>
    </source>
</evidence>
<dbReference type="Pfam" id="PF16316">
    <property type="entry name" value="DUF4956"/>
    <property type="match status" value="1"/>
</dbReference>
<keyword evidence="1" id="KW-0472">Membrane</keyword>
<feature type="transmembrane region" description="Helical" evidence="1">
    <location>
        <begin position="53"/>
        <end position="84"/>
    </location>
</feature>
<protein>
    <submittedName>
        <fullName evidence="2">DUF4956 domain-containing protein</fullName>
    </submittedName>
</protein>
<name>A0ABR7TC45_9LACT</name>
<proteinExistence type="predicted"/>
<accession>A0ABR7TC45</accession>
<keyword evidence="1" id="KW-1133">Transmembrane helix</keyword>
<dbReference type="InterPro" id="IPR032531">
    <property type="entry name" value="DUF4956"/>
</dbReference>
<comment type="caution">
    <text evidence="2">The sequence shown here is derived from an EMBL/GenBank/DDBJ whole genome shotgun (WGS) entry which is preliminary data.</text>
</comment>
<feature type="transmembrane region" description="Helical" evidence="1">
    <location>
        <begin position="20"/>
        <end position="41"/>
    </location>
</feature>
<organism evidence="2 3">
    <name type="scientific">Carnobacterium inhibens</name>
    <dbReference type="NCBI Taxonomy" id="147709"/>
    <lineage>
        <taxon>Bacteria</taxon>
        <taxon>Bacillati</taxon>
        <taxon>Bacillota</taxon>
        <taxon>Bacilli</taxon>
        <taxon>Lactobacillales</taxon>
        <taxon>Carnobacteriaceae</taxon>
        <taxon>Carnobacterium</taxon>
    </lineage>
</organism>
<dbReference type="Proteomes" id="UP000638836">
    <property type="component" value="Unassembled WGS sequence"/>
</dbReference>
<keyword evidence="3" id="KW-1185">Reference proteome</keyword>
<sequence length="227" mass="25037">MSELFNSLYMESTSAFSITSFLLCTVSSLVLGGFIAWTYMYRNQFSKGFVMTLFLLPAMVQMVIMLVNGNVGAGVAVMGAFSLVRFRSVPGSAKEISSIFLAMAVGLATGMGYIGFAVVFALIICGAMVGLNLSSFGEMGERVRLLKITIPENLDYSAVFDDIFEQYLSSYQMIRVKTTNMGSLFRIEYTIELKDQNQEKQLIDALRCRNGNLEIICGRSLAGKEEL</sequence>
<gene>
    <name evidence="2" type="ORF">GLO26_06540</name>
</gene>